<proteinExistence type="predicted"/>
<feature type="transmembrane region" description="Helical" evidence="7">
    <location>
        <begin position="6"/>
        <end position="30"/>
    </location>
</feature>
<dbReference type="GO" id="GO:0043093">
    <property type="term" value="P:FtsZ-dependent cytokinesis"/>
    <property type="evidence" value="ECO:0007669"/>
    <property type="project" value="TreeGrafter"/>
</dbReference>
<protein>
    <recommendedName>
        <fullName evidence="9">Septum formation initiator</fullName>
    </recommendedName>
</protein>
<keyword evidence="2" id="KW-0132">Cell division</keyword>
<keyword evidence="1" id="KW-1003">Cell membrane</keyword>
<keyword evidence="6" id="KW-0131">Cell cycle</keyword>
<dbReference type="InterPro" id="IPR007060">
    <property type="entry name" value="FtsL/DivIC"/>
</dbReference>
<dbReference type="EMBL" id="FR695874">
    <property type="protein sequence ID" value="CBX30193.1"/>
    <property type="molecule type" value="Genomic_DNA"/>
</dbReference>
<keyword evidence="3 7" id="KW-0812">Transmembrane</keyword>
<sequence>MSRKNKILLTIGIGIVFSLFMLIIVGNNAMLELKRLRKERDVIINKNKELAMENNSMYIEIKRLSIDPKYIENIARQELGMIRKDEIILQFKNEKEAGTKKQ</sequence>
<organism evidence="8">
    <name type="scientific">uncultured Desulfobacterium sp</name>
    <dbReference type="NCBI Taxonomy" id="201089"/>
    <lineage>
        <taxon>Bacteria</taxon>
        <taxon>Pseudomonadati</taxon>
        <taxon>Thermodesulfobacteriota</taxon>
        <taxon>Desulfobacteria</taxon>
        <taxon>Desulfobacterales</taxon>
        <taxon>Desulfobacteriaceae</taxon>
        <taxon>Desulfobacterium</taxon>
        <taxon>environmental samples</taxon>
    </lineage>
</organism>
<accession>E1YHS4</accession>
<evidence type="ECO:0000256" key="6">
    <source>
        <dbReference type="ARBA" id="ARBA00023306"/>
    </source>
</evidence>
<dbReference type="InterPro" id="IPR023081">
    <property type="entry name" value="Cell_div_FtsB"/>
</dbReference>
<evidence type="ECO:0000256" key="2">
    <source>
        <dbReference type="ARBA" id="ARBA00022618"/>
    </source>
</evidence>
<evidence type="ECO:0008006" key="9">
    <source>
        <dbReference type="Google" id="ProtNLM"/>
    </source>
</evidence>
<name>E1YHS4_9BACT</name>
<gene>
    <name evidence="8" type="ORF">N47_D30020</name>
</gene>
<dbReference type="PANTHER" id="PTHR37485">
    <property type="entry name" value="CELL DIVISION PROTEIN FTSB"/>
    <property type="match status" value="1"/>
</dbReference>
<dbReference type="PANTHER" id="PTHR37485:SF1">
    <property type="entry name" value="CELL DIVISION PROTEIN FTSB"/>
    <property type="match status" value="1"/>
</dbReference>
<keyword evidence="4 7" id="KW-1133">Transmembrane helix</keyword>
<dbReference type="AlphaFoldDB" id="E1YHS4"/>
<dbReference type="GO" id="GO:0030428">
    <property type="term" value="C:cell septum"/>
    <property type="evidence" value="ECO:0007669"/>
    <property type="project" value="TreeGrafter"/>
</dbReference>
<evidence type="ECO:0000256" key="4">
    <source>
        <dbReference type="ARBA" id="ARBA00022989"/>
    </source>
</evidence>
<evidence type="ECO:0000256" key="5">
    <source>
        <dbReference type="ARBA" id="ARBA00023136"/>
    </source>
</evidence>
<evidence type="ECO:0000313" key="8">
    <source>
        <dbReference type="EMBL" id="CBX30193.1"/>
    </source>
</evidence>
<dbReference type="Pfam" id="PF04977">
    <property type="entry name" value="DivIC"/>
    <property type="match status" value="1"/>
</dbReference>
<evidence type="ECO:0000256" key="1">
    <source>
        <dbReference type="ARBA" id="ARBA00022475"/>
    </source>
</evidence>
<evidence type="ECO:0000256" key="3">
    <source>
        <dbReference type="ARBA" id="ARBA00022692"/>
    </source>
</evidence>
<evidence type="ECO:0000256" key="7">
    <source>
        <dbReference type="SAM" id="Phobius"/>
    </source>
</evidence>
<reference evidence="8" key="1">
    <citation type="journal article" date="2011" name="Environ. Microbiol.">
        <title>Genomic insights into the metabolic potential of the polycyclic aromatic hydrocarbon degrading sulfate-reducing Deltaproteobacterium N47.</title>
        <authorList>
            <person name="Bergmann F."/>
            <person name="Selesi D."/>
            <person name="Weinmaier T."/>
            <person name="Tischler P."/>
            <person name="Rattei T."/>
            <person name="Meckenstock R.U."/>
        </authorList>
    </citation>
    <scope>NUCLEOTIDE SEQUENCE</scope>
</reference>
<keyword evidence="5 7" id="KW-0472">Membrane</keyword>